<evidence type="ECO:0000256" key="5">
    <source>
        <dbReference type="ARBA" id="ARBA00022729"/>
    </source>
</evidence>
<protein>
    <recommendedName>
        <fullName evidence="2">feruloyl esterase</fullName>
        <ecNumber evidence="2">3.1.1.73</ecNumber>
    </recommendedName>
</protein>
<dbReference type="AlphaFoldDB" id="A0A9P4NAR2"/>
<evidence type="ECO:0000256" key="10">
    <source>
        <dbReference type="SAM" id="SignalP"/>
    </source>
</evidence>
<dbReference type="GO" id="GO:0005576">
    <property type="term" value="C:extracellular region"/>
    <property type="evidence" value="ECO:0007669"/>
    <property type="project" value="UniProtKB-SubCell"/>
</dbReference>
<evidence type="ECO:0000256" key="6">
    <source>
        <dbReference type="ARBA" id="ARBA00022801"/>
    </source>
</evidence>
<keyword evidence="3" id="KW-0964">Secreted</keyword>
<evidence type="ECO:0000256" key="3">
    <source>
        <dbReference type="ARBA" id="ARBA00022525"/>
    </source>
</evidence>
<dbReference type="EMBL" id="ML986581">
    <property type="protein sequence ID" value="KAF2269716.1"/>
    <property type="molecule type" value="Genomic_DNA"/>
</dbReference>
<dbReference type="InterPro" id="IPR029058">
    <property type="entry name" value="AB_hydrolase_fold"/>
</dbReference>
<feature type="chain" id="PRO_5040476192" description="feruloyl esterase" evidence="10">
    <location>
        <begin position="20"/>
        <end position="314"/>
    </location>
</feature>
<evidence type="ECO:0000256" key="4">
    <source>
        <dbReference type="ARBA" id="ARBA00022651"/>
    </source>
</evidence>
<keyword evidence="7" id="KW-0119">Carbohydrate metabolism</keyword>
<dbReference type="Gene3D" id="3.40.50.1820">
    <property type="entry name" value="alpha/beta hydrolase"/>
    <property type="match status" value="1"/>
</dbReference>
<evidence type="ECO:0000256" key="2">
    <source>
        <dbReference type="ARBA" id="ARBA00013091"/>
    </source>
</evidence>
<keyword evidence="4" id="KW-0858">Xylan degradation</keyword>
<dbReference type="GO" id="GO:0030600">
    <property type="term" value="F:feruloyl esterase activity"/>
    <property type="evidence" value="ECO:0007669"/>
    <property type="project" value="UniProtKB-EC"/>
</dbReference>
<reference evidence="12" key="1">
    <citation type="journal article" date="2020" name="Stud. Mycol.">
        <title>101 Dothideomycetes genomes: A test case for predicting lifestyles and emergence of pathogens.</title>
        <authorList>
            <person name="Haridas S."/>
            <person name="Albert R."/>
            <person name="Binder M."/>
            <person name="Bloem J."/>
            <person name="LaButti K."/>
            <person name="Salamov A."/>
            <person name="Andreopoulos B."/>
            <person name="Baker S."/>
            <person name="Barry K."/>
            <person name="Bills G."/>
            <person name="Bluhm B."/>
            <person name="Cannon C."/>
            <person name="Castanera R."/>
            <person name="Culley D."/>
            <person name="Daum C."/>
            <person name="Ezra D."/>
            <person name="Gonzalez J."/>
            <person name="Henrissat B."/>
            <person name="Kuo A."/>
            <person name="Liang C."/>
            <person name="Lipzen A."/>
            <person name="Lutzoni F."/>
            <person name="Magnuson J."/>
            <person name="Mondo S."/>
            <person name="Nolan M."/>
            <person name="Ohm R."/>
            <person name="Pangilinan J."/>
            <person name="Park H.-J."/>
            <person name="Ramirez L."/>
            <person name="Alfaro M."/>
            <person name="Sun H."/>
            <person name="Tritt A."/>
            <person name="Yoshinaga Y."/>
            <person name="Zwiers L.-H."/>
            <person name="Turgeon B."/>
            <person name="Goodwin S."/>
            <person name="Spatafora J."/>
            <person name="Crous P."/>
            <person name="Grigoriev I."/>
        </authorList>
    </citation>
    <scope>NUCLEOTIDE SEQUENCE [LARGE SCALE GENOMIC DNA]</scope>
    <source>
        <strain evidence="12">CBS 304.66</strain>
    </source>
</reference>
<organism evidence="11 12">
    <name type="scientific">Lojkania enalia</name>
    <dbReference type="NCBI Taxonomy" id="147567"/>
    <lineage>
        <taxon>Eukaryota</taxon>
        <taxon>Fungi</taxon>
        <taxon>Dikarya</taxon>
        <taxon>Ascomycota</taxon>
        <taxon>Pezizomycotina</taxon>
        <taxon>Dothideomycetes</taxon>
        <taxon>Pleosporomycetidae</taxon>
        <taxon>Pleosporales</taxon>
        <taxon>Pleosporales incertae sedis</taxon>
        <taxon>Lojkania</taxon>
    </lineage>
</organism>
<accession>A0A9P4NAR2</accession>
<evidence type="ECO:0000256" key="7">
    <source>
        <dbReference type="ARBA" id="ARBA00023277"/>
    </source>
</evidence>
<dbReference type="OrthoDB" id="424610at2759"/>
<evidence type="ECO:0000256" key="9">
    <source>
        <dbReference type="ARBA" id="ARBA00034075"/>
    </source>
</evidence>
<comment type="subcellular location">
    <subcellularLocation>
        <location evidence="1">Secreted</location>
    </subcellularLocation>
</comment>
<keyword evidence="12" id="KW-1185">Reference proteome</keyword>
<keyword evidence="6" id="KW-0378">Hydrolase</keyword>
<evidence type="ECO:0000313" key="11">
    <source>
        <dbReference type="EMBL" id="KAF2269716.1"/>
    </source>
</evidence>
<dbReference type="GO" id="GO:0045493">
    <property type="term" value="P:xylan catabolic process"/>
    <property type="evidence" value="ECO:0007669"/>
    <property type="project" value="UniProtKB-KW"/>
</dbReference>
<dbReference type="Proteomes" id="UP000800093">
    <property type="component" value="Unassembled WGS sequence"/>
</dbReference>
<dbReference type="EC" id="3.1.1.73" evidence="2"/>
<dbReference type="PANTHER" id="PTHR38050:SF2">
    <property type="entry name" value="FERULOYL ESTERASE C-RELATED"/>
    <property type="match status" value="1"/>
</dbReference>
<feature type="signal peptide" evidence="10">
    <location>
        <begin position="1"/>
        <end position="19"/>
    </location>
</feature>
<gene>
    <name evidence="11" type="ORF">CC78DRAFT_452669</name>
</gene>
<sequence>MALHVVLLFFTSICQFAAGFAHGEFTSRASSGCGKTQFFPGITQYRFGLKSSGKDRSYSYHLPSTYDKNEQYPLVLGFHGSSTTGVLFELDTKLSESRFSGQKIMVYPNGIDGSWAGPSYHTGSTVDEDLQFVSDIIADLKSKVCVDEKRIYATGISNGGGFVSTLACSKVGGQFAAFASGSGAFYTDLNGCSPARTPLPFLEVHGGADNTVFYEGGEGEGGLLPSIPSWLEAWAQRNGCTTKAEDDTADNKVHHLSWKCNEVKGLLQHYKVDDMGHCWADTEPNLTQIPVPQGPAPIQASALMMSFFDRFSNP</sequence>
<evidence type="ECO:0000256" key="8">
    <source>
        <dbReference type="ARBA" id="ARBA00023326"/>
    </source>
</evidence>
<dbReference type="InterPro" id="IPR043595">
    <property type="entry name" value="FaeB/C/D"/>
</dbReference>
<keyword evidence="8" id="KW-0624">Polysaccharide degradation</keyword>
<comment type="caution">
    <text evidence="11">The sequence shown here is derived from an EMBL/GenBank/DDBJ whole genome shotgun (WGS) entry which is preliminary data.</text>
</comment>
<evidence type="ECO:0000313" key="12">
    <source>
        <dbReference type="Proteomes" id="UP000800093"/>
    </source>
</evidence>
<dbReference type="SUPFAM" id="SSF53474">
    <property type="entry name" value="alpha/beta-Hydrolases"/>
    <property type="match status" value="1"/>
</dbReference>
<evidence type="ECO:0000256" key="1">
    <source>
        <dbReference type="ARBA" id="ARBA00004613"/>
    </source>
</evidence>
<dbReference type="PANTHER" id="PTHR38050">
    <property type="match status" value="1"/>
</dbReference>
<keyword evidence="5 10" id="KW-0732">Signal</keyword>
<proteinExistence type="predicted"/>
<comment type="catalytic activity">
    <reaction evidence="9">
        <text>feruloyl-polysaccharide + H2O = ferulate + polysaccharide.</text>
        <dbReference type="EC" id="3.1.1.73"/>
    </reaction>
</comment>
<name>A0A9P4NAR2_9PLEO</name>